<name>A0A0W0FBC3_MONRR</name>
<evidence type="ECO:0000313" key="3">
    <source>
        <dbReference type="Proteomes" id="UP000054988"/>
    </source>
</evidence>
<dbReference type="Proteomes" id="UP000054988">
    <property type="component" value="Unassembled WGS sequence"/>
</dbReference>
<protein>
    <submittedName>
        <fullName evidence="2">Uncharacterized protein</fullName>
    </submittedName>
</protein>
<gene>
    <name evidence="2" type="ORF">WG66_13781</name>
</gene>
<comment type="caution">
    <text evidence="2">The sequence shown here is derived from an EMBL/GenBank/DDBJ whole genome shotgun (WGS) entry which is preliminary data.</text>
</comment>
<evidence type="ECO:0000313" key="2">
    <source>
        <dbReference type="EMBL" id="KTB33643.1"/>
    </source>
</evidence>
<proteinExistence type="predicted"/>
<dbReference type="EMBL" id="LATX01002150">
    <property type="protein sequence ID" value="KTB33643.1"/>
    <property type="molecule type" value="Genomic_DNA"/>
</dbReference>
<accession>A0A0W0FBC3</accession>
<organism evidence="2 3">
    <name type="scientific">Moniliophthora roreri</name>
    <name type="common">Frosty pod rot fungus</name>
    <name type="synonym">Monilia roreri</name>
    <dbReference type="NCBI Taxonomy" id="221103"/>
    <lineage>
        <taxon>Eukaryota</taxon>
        <taxon>Fungi</taxon>
        <taxon>Dikarya</taxon>
        <taxon>Basidiomycota</taxon>
        <taxon>Agaricomycotina</taxon>
        <taxon>Agaricomycetes</taxon>
        <taxon>Agaricomycetidae</taxon>
        <taxon>Agaricales</taxon>
        <taxon>Marasmiineae</taxon>
        <taxon>Marasmiaceae</taxon>
        <taxon>Moniliophthora</taxon>
    </lineage>
</organism>
<feature type="region of interest" description="Disordered" evidence="1">
    <location>
        <begin position="1"/>
        <end position="21"/>
    </location>
</feature>
<dbReference type="AlphaFoldDB" id="A0A0W0FBC3"/>
<sequence length="21" mass="2358">MKTQLTLGSKQSTNPQTKPRL</sequence>
<reference evidence="2 3" key="1">
    <citation type="submission" date="2015-12" db="EMBL/GenBank/DDBJ databases">
        <title>Draft genome sequence of Moniliophthora roreri, the causal agent of frosty pod rot of cacao.</title>
        <authorList>
            <person name="Aime M.C."/>
            <person name="Diaz-Valderrama J.R."/>
            <person name="Kijpornyongpan T."/>
            <person name="Phillips-Mora W."/>
        </authorList>
    </citation>
    <scope>NUCLEOTIDE SEQUENCE [LARGE SCALE GENOMIC DNA]</scope>
    <source>
        <strain evidence="2 3">MCA 2952</strain>
    </source>
</reference>
<evidence type="ECO:0000256" key="1">
    <source>
        <dbReference type="SAM" id="MobiDB-lite"/>
    </source>
</evidence>